<protein>
    <submittedName>
        <fullName evidence="2">Uncharacterized protein</fullName>
    </submittedName>
</protein>
<dbReference type="GO" id="GO:0006508">
    <property type="term" value="P:proteolysis"/>
    <property type="evidence" value="ECO:0007669"/>
    <property type="project" value="InterPro"/>
</dbReference>
<feature type="compositionally biased region" description="Polar residues" evidence="1">
    <location>
        <begin position="33"/>
        <end position="55"/>
    </location>
</feature>
<dbReference type="GO" id="GO:0004252">
    <property type="term" value="F:serine-type endopeptidase activity"/>
    <property type="evidence" value="ECO:0007669"/>
    <property type="project" value="InterPro"/>
</dbReference>
<dbReference type="InterPro" id="IPR036852">
    <property type="entry name" value="Peptidase_S8/S53_dom_sf"/>
</dbReference>
<name>A0AAD5PCG4_9FUNG</name>
<sequence length="296" mass="32530">MPFLEQLHQANLVFSVRFQYAHALNALSIKIPDNSNGEDNQNTNVSSSSLGASPLLQDTTFSTTVLPGKRYPRPQFLREEGEEYEKRTLNFSEAHVMTGVQNVTWTDKGIKLAILDTEWVRIMHGYGIEGDHDGEGGSGDPVPDLDPMLLYKKSEIHFLKTNKMFHLFVLQGVCDGHGTHVADIIAATSGDDQVYPPNRAGLMEYLGTDDDIILEAAELATHRFLSKGLAVALSSTRDLGIMVVVHKATKVAMVLHRPPSHTISRHVMAAATVDNKVKLVQGFKVINNDQEASIGS</sequence>
<accession>A0AAD5PCG4</accession>
<reference evidence="2" key="1">
    <citation type="journal article" date="2022" name="IScience">
        <title>Evolution of zygomycete secretomes and the origins of terrestrial fungal ecologies.</title>
        <authorList>
            <person name="Chang Y."/>
            <person name="Wang Y."/>
            <person name="Mondo S."/>
            <person name="Ahrendt S."/>
            <person name="Andreopoulos W."/>
            <person name="Barry K."/>
            <person name="Beard J."/>
            <person name="Benny G.L."/>
            <person name="Blankenship S."/>
            <person name="Bonito G."/>
            <person name="Cuomo C."/>
            <person name="Desiro A."/>
            <person name="Gervers K.A."/>
            <person name="Hundley H."/>
            <person name="Kuo A."/>
            <person name="LaButti K."/>
            <person name="Lang B.F."/>
            <person name="Lipzen A."/>
            <person name="O'Donnell K."/>
            <person name="Pangilinan J."/>
            <person name="Reynolds N."/>
            <person name="Sandor L."/>
            <person name="Smith M.E."/>
            <person name="Tsang A."/>
            <person name="Grigoriev I.V."/>
            <person name="Stajich J.E."/>
            <person name="Spatafora J.W."/>
        </authorList>
    </citation>
    <scope>NUCLEOTIDE SEQUENCE</scope>
    <source>
        <strain evidence="2">RSA 2281</strain>
    </source>
</reference>
<keyword evidence="3" id="KW-1185">Reference proteome</keyword>
<evidence type="ECO:0000313" key="2">
    <source>
        <dbReference type="EMBL" id="KAI9258905.1"/>
    </source>
</evidence>
<evidence type="ECO:0000313" key="3">
    <source>
        <dbReference type="Proteomes" id="UP001209540"/>
    </source>
</evidence>
<organism evidence="2 3">
    <name type="scientific">Phascolomyces articulosus</name>
    <dbReference type="NCBI Taxonomy" id="60185"/>
    <lineage>
        <taxon>Eukaryota</taxon>
        <taxon>Fungi</taxon>
        <taxon>Fungi incertae sedis</taxon>
        <taxon>Mucoromycota</taxon>
        <taxon>Mucoromycotina</taxon>
        <taxon>Mucoromycetes</taxon>
        <taxon>Mucorales</taxon>
        <taxon>Lichtheimiaceae</taxon>
        <taxon>Phascolomyces</taxon>
    </lineage>
</organism>
<dbReference type="EMBL" id="JAIXMP010000018">
    <property type="protein sequence ID" value="KAI9258905.1"/>
    <property type="molecule type" value="Genomic_DNA"/>
</dbReference>
<dbReference type="Proteomes" id="UP001209540">
    <property type="component" value="Unassembled WGS sequence"/>
</dbReference>
<evidence type="ECO:0000256" key="1">
    <source>
        <dbReference type="SAM" id="MobiDB-lite"/>
    </source>
</evidence>
<dbReference type="AlphaFoldDB" id="A0AAD5PCG4"/>
<gene>
    <name evidence="2" type="ORF">BDA99DRAFT_573169</name>
</gene>
<comment type="caution">
    <text evidence="2">The sequence shown here is derived from an EMBL/GenBank/DDBJ whole genome shotgun (WGS) entry which is preliminary data.</text>
</comment>
<dbReference type="Gene3D" id="3.40.50.200">
    <property type="entry name" value="Peptidase S8/S53 domain"/>
    <property type="match status" value="1"/>
</dbReference>
<reference evidence="2" key="2">
    <citation type="submission" date="2023-02" db="EMBL/GenBank/DDBJ databases">
        <authorList>
            <consortium name="DOE Joint Genome Institute"/>
            <person name="Mondo S.J."/>
            <person name="Chang Y."/>
            <person name="Wang Y."/>
            <person name="Ahrendt S."/>
            <person name="Andreopoulos W."/>
            <person name="Barry K."/>
            <person name="Beard J."/>
            <person name="Benny G.L."/>
            <person name="Blankenship S."/>
            <person name="Bonito G."/>
            <person name="Cuomo C."/>
            <person name="Desiro A."/>
            <person name="Gervers K.A."/>
            <person name="Hundley H."/>
            <person name="Kuo A."/>
            <person name="LaButti K."/>
            <person name="Lang B.F."/>
            <person name="Lipzen A."/>
            <person name="O'Donnell K."/>
            <person name="Pangilinan J."/>
            <person name="Reynolds N."/>
            <person name="Sandor L."/>
            <person name="Smith M.W."/>
            <person name="Tsang A."/>
            <person name="Grigoriev I.V."/>
            <person name="Stajich J.E."/>
            <person name="Spatafora J.W."/>
        </authorList>
    </citation>
    <scope>NUCLEOTIDE SEQUENCE</scope>
    <source>
        <strain evidence="2">RSA 2281</strain>
    </source>
</reference>
<dbReference type="SUPFAM" id="SSF52743">
    <property type="entry name" value="Subtilisin-like"/>
    <property type="match status" value="1"/>
</dbReference>
<proteinExistence type="predicted"/>
<feature type="region of interest" description="Disordered" evidence="1">
    <location>
        <begin position="32"/>
        <end position="55"/>
    </location>
</feature>